<dbReference type="Pfam" id="PF19051">
    <property type="entry name" value="GFO_IDH_MocA_C2"/>
    <property type="match status" value="2"/>
</dbReference>
<accession>A0A399SVT5</accession>
<dbReference type="GO" id="GO:0000166">
    <property type="term" value="F:nucleotide binding"/>
    <property type="evidence" value="ECO:0007669"/>
    <property type="project" value="InterPro"/>
</dbReference>
<dbReference type="PROSITE" id="PS51318">
    <property type="entry name" value="TAT"/>
    <property type="match status" value="1"/>
</dbReference>
<reference evidence="4 5" key="1">
    <citation type="submission" date="2018-08" db="EMBL/GenBank/DDBJ databases">
        <title>Pallidiluteibacterium maritimus gen. nov., sp. nov., isolated from coastal sediment.</title>
        <authorList>
            <person name="Zhou L.Y."/>
        </authorList>
    </citation>
    <scope>NUCLEOTIDE SEQUENCE [LARGE SCALE GENOMIC DNA]</scope>
    <source>
        <strain evidence="4 5">XSD2</strain>
    </source>
</reference>
<evidence type="ECO:0000259" key="2">
    <source>
        <dbReference type="Pfam" id="PF01408"/>
    </source>
</evidence>
<dbReference type="InterPro" id="IPR036291">
    <property type="entry name" value="NAD(P)-bd_dom_sf"/>
</dbReference>
<feature type="domain" description="Gfo/Idh/MocA-like oxidoreductase bacterial type C-terminal" evidence="3">
    <location>
        <begin position="192"/>
        <end position="256"/>
    </location>
</feature>
<dbReference type="Pfam" id="PF01408">
    <property type="entry name" value="GFO_IDH_MocA"/>
    <property type="match status" value="1"/>
</dbReference>
<dbReference type="OrthoDB" id="9795543at2"/>
<dbReference type="SUPFAM" id="SSF55347">
    <property type="entry name" value="Glyceraldehyde-3-phosphate dehydrogenase-like, C-terminal domain"/>
    <property type="match status" value="1"/>
</dbReference>
<gene>
    <name evidence="4" type="ORF">D1614_10430</name>
</gene>
<dbReference type="RefSeq" id="WP_119437876.1">
    <property type="nucleotide sequence ID" value="NZ_QWGR01000005.1"/>
</dbReference>
<keyword evidence="5" id="KW-1185">Reference proteome</keyword>
<dbReference type="InterPro" id="IPR000683">
    <property type="entry name" value="Gfo/Idh/MocA-like_OxRdtase_N"/>
</dbReference>
<dbReference type="Proteomes" id="UP000265926">
    <property type="component" value="Unassembled WGS sequence"/>
</dbReference>
<organism evidence="4 5">
    <name type="scientific">Maribellus luteus</name>
    <dbReference type="NCBI Taxonomy" id="2305463"/>
    <lineage>
        <taxon>Bacteria</taxon>
        <taxon>Pseudomonadati</taxon>
        <taxon>Bacteroidota</taxon>
        <taxon>Bacteroidia</taxon>
        <taxon>Marinilabiliales</taxon>
        <taxon>Prolixibacteraceae</taxon>
        <taxon>Maribellus</taxon>
    </lineage>
</organism>
<proteinExistence type="predicted"/>
<dbReference type="InterPro" id="IPR043906">
    <property type="entry name" value="Gfo/Idh/MocA_OxRdtase_bact_C"/>
</dbReference>
<feature type="domain" description="Gfo/Idh/MocA-like oxidoreductase N-terminal" evidence="2">
    <location>
        <begin position="37"/>
        <end position="160"/>
    </location>
</feature>
<evidence type="ECO:0000256" key="1">
    <source>
        <dbReference type="SAM" id="MobiDB-lite"/>
    </source>
</evidence>
<dbReference type="EMBL" id="QWGR01000005">
    <property type="protein sequence ID" value="RIJ48146.1"/>
    <property type="molecule type" value="Genomic_DNA"/>
</dbReference>
<protein>
    <submittedName>
        <fullName evidence="4">Gfo/Idh/MocA family oxidoreductase</fullName>
    </submittedName>
</protein>
<dbReference type="InterPro" id="IPR019546">
    <property type="entry name" value="TAT_signal_bac_arc"/>
</dbReference>
<dbReference type="SUPFAM" id="SSF51735">
    <property type="entry name" value="NAD(P)-binding Rossmann-fold domains"/>
    <property type="match status" value="1"/>
</dbReference>
<dbReference type="NCBIfam" id="TIGR01409">
    <property type="entry name" value="TAT_signal_seq"/>
    <property type="match status" value="1"/>
</dbReference>
<feature type="region of interest" description="Disordered" evidence="1">
    <location>
        <begin position="340"/>
        <end position="363"/>
    </location>
</feature>
<dbReference type="Gene3D" id="3.40.50.720">
    <property type="entry name" value="NAD(P)-binding Rossmann-like Domain"/>
    <property type="match status" value="1"/>
</dbReference>
<evidence type="ECO:0000313" key="5">
    <source>
        <dbReference type="Proteomes" id="UP000265926"/>
    </source>
</evidence>
<evidence type="ECO:0000259" key="3">
    <source>
        <dbReference type="Pfam" id="PF19051"/>
    </source>
</evidence>
<dbReference type="PANTHER" id="PTHR43818">
    <property type="entry name" value="BCDNA.GH03377"/>
    <property type="match status" value="1"/>
</dbReference>
<feature type="compositionally biased region" description="Polar residues" evidence="1">
    <location>
        <begin position="347"/>
        <end position="356"/>
    </location>
</feature>
<dbReference type="InterPro" id="IPR050463">
    <property type="entry name" value="Gfo/Idh/MocA_oxidrdct_glycsds"/>
</dbReference>
<sequence length="445" mass="49185">MKSSRRAFLKKSAVTGAGAIVAPTVISSNVFGANDRINAAVLGVNGRGGSHISSFMNQSNVQVTTLCDPDLNVAGEKAKAFKEKYGKEVKVVQDLRHVMDDKDIDVISIATPNHWHSLAVIWACQAGKDAYVEKPGSHNVWEGRKMVEAARKYNRIVQHGVQLRSSPAIQEAVQLLREGYIGRVYMARGLVFRWRGDIGDKGFSSVPAGLDYDLWTGPAPMRPFTENLVHYNWHWHWDYGNGDVGNQGIHETDMCMWGLDVGLPSKITSMGGKFLWNDCKETPEVLTSVYHYPEEDKIIQFEVRPWCTNTEDGVTVGNIFYGDKGILVIDGYNEYKTFLGKDREPGQSGSDGQIQASGMARGDSGTDGHFANFIEAVRQQDSSILNGPVESAHLSSALAHLGNIAYRTGRVLSFNPDAERFVNDPEADLMLTRNYRAPYAVPENV</sequence>
<name>A0A399SVT5_9BACT</name>
<dbReference type="InterPro" id="IPR006311">
    <property type="entry name" value="TAT_signal"/>
</dbReference>
<dbReference type="AlphaFoldDB" id="A0A399SVT5"/>
<dbReference type="PANTHER" id="PTHR43818:SF5">
    <property type="entry name" value="OXIDOREDUCTASE FAMILY PROTEIN"/>
    <property type="match status" value="1"/>
</dbReference>
<comment type="caution">
    <text evidence="4">The sequence shown here is derived from an EMBL/GenBank/DDBJ whole genome shotgun (WGS) entry which is preliminary data.</text>
</comment>
<evidence type="ECO:0000313" key="4">
    <source>
        <dbReference type="EMBL" id="RIJ48146.1"/>
    </source>
</evidence>
<feature type="domain" description="Gfo/Idh/MocA-like oxidoreductase bacterial type C-terminal" evidence="3">
    <location>
        <begin position="369"/>
        <end position="440"/>
    </location>
</feature>
<dbReference type="Gene3D" id="3.30.360.10">
    <property type="entry name" value="Dihydrodipicolinate Reductase, domain 2"/>
    <property type="match status" value="1"/>
</dbReference>